<protein>
    <submittedName>
        <fullName evidence="2">Uncharacterized protein</fullName>
    </submittedName>
</protein>
<comment type="caution">
    <text evidence="2">The sequence shown here is derived from an EMBL/GenBank/DDBJ whole genome shotgun (WGS) entry which is preliminary data.</text>
</comment>
<proteinExistence type="predicted"/>
<evidence type="ECO:0000256" key="1">
    <source>
        <dbReference type="SAM" id="Phobius"/>
    </source>
</evidence>
<feature type="transmembrane region" description="Helical" evidence="1">
    <location>
        <begin position="256"/>
        <end position="278"/>
    </location>
</feature>
<evidence type="ECO:0000313" key="2">
    <source>
        <dbReference type="EMBL" id="MBO8430142.1"/>
    </source>
</evidence>
<gene>
    <name evidence="2" type="ORF">IAC76_02020</name>
</gene>
<keyword evidence="1" id="KW-0472">Membrane</keyword>
<dbReference type="AlphaFoldDB" id="A0A9D9DLM1"/>
<keyword evidence="1" id="KW-0812">Transmembrane</keyword>
<reference evidence="2" key="2">
    <citation type="journal article" date="2021" name="PeerJ">
        <title>Extensive microbial diversity within the chicken gut microbiome revealed by metagenomics and culture.</title>
        <authorList>
            <person name="Gilroy R."/>
            <person name="Ravi A."/>
            <person name="Getino M."/>
            <person name="Pursley I."/>
            <person name="Horton D.L."/>
            <person name="Alikhan N.F."/>
            <person name="Baker D."/>
            <person name="Gharbi K."/>
            <person name="Hall N."/>
            <person name="Watson M."/>
            <person name="Adriaenssens E.M."/>
            <person name="Foster-Nyarko E."/>
            <person name="Jarju S."/>
            <person name="Secka A."/>
            <person name="Antonio M."/>
            <person name="Oren A."/>
            <person name="Chaudhuri R.R."/>
            <person name="La Ragione R."/>
            <person name="Hildebrand F."/>
            <person name="Pallen M.J."/>
        </authorList>
    </citation>
    <scope>NUCLEOTIDE SEQUENCE</scope>
    <source>
        <strain evidence="2">10192</strain>
    </source>
</reference>
<reference evidence="2" key="1">
    <citation type="submission" date="2020-10" db="EMBL/GenBank/DDBJ databases">
        <authorList>
            <person name="Gilroy R."/>
        </authorList>
    </citation>
    <scope>NUCLEOTIDE SEQUENCE</scope>
    <source>
        <strain evidence="2">10192</strain>
    </source>
</reference>
<sequence>MLSVQNINQNFNNTGSNLQRPLSNPAFGNREYYPYGSQNGGYYENNDTTDIGKTAITAGLLQLLSSSLNKASQWLSNRLTSGKEFAGADDVARVAGDMVKNNKLDVTIEYISPENLGEMTRKYGGGLEEVAHGKNAFFSPEKKLAVAPKSKPSLLPHELGHAINAKSRFWSAMQKSRRYTSMVPLAVLLLSKFKPDNSGEPNFVERNAGLLGFGAFLPTIIEEGKASLRGIKQAKKTLANEIKSGKIKLGALKRNYFVAWLTYLLAGVGLGVATKYSIVENNLYNGK</sequence>
<evidence type="ECO:0000313" key="3">
    <source>
        <dbReference type="Proteomes" id="UP000823632"/>
    </source>
</evidence>
<organism evidence="2 3">
    <name type="scientific">Candidatus Scatousia excrementipullorum</name>
    <dbReference type="NCBI Taxonomy" id="2840936"/>
    <lineage>
        <taxon>Bacteria</taxon>
        <taxon>Candidatus Scatousia</taxon>
    </lineage>
</organism>
<dbReference type="Proteomes" id="UP000823632">
    <property type="component" value="Unassembled WGS sequence"/>
</dbReference>
<keyword evidence="1" id="KW-1133">Transmembrane helix</keyword>
<name>A0A9D9DLM1_9BACT</name>
<dbReference type="EMBL" id="JADIND010000045">
    <property type="protein sequence ID" value="MBO8430142.1"/>
    <property type="molecule type" value="Genomic_DNA"/>
</dbReference>
<accession>A0A9D9DLM1</accession>